<feature type="region of interest" description="Disordered" evidence="1">
    <location>
        <begin position="220"/>
        <end position="252"/>
    </location>
</feature>
<feature type="compositionally biased region" description="Pro residues" evidence="1">
    <location>
        <begin position="241"/>
        <end position="252"/>
    </location>
</feature>
<dbReference type="EMBL" id="QHKI01000023">
    <property type="protein sequence ID" value="RSM82155.1"/>
    <property type="molecule type" value="Genomic_DNA"/>
</dbReference>
<evidence type="ECO:0000313" key="4">
    <source>
        <dbReference type="Proteomes" id="UP000287547"/>
    </source>
</evidence>
<organism evidence="3 4">
    <name type="scientific">Kibdelosporangium aridum</name>
    <dbReference type="NCBI Taxonomy" id="2030"/>
    <lineage>
        <taxon>Bacteria</taxon>
        <taxon>Bacillati</taxon>
        <taxon>Actinomycetota</taxon>
        <taxon>Actinomycetes</taxon>
        <taxon>Pseudonocardiales</taxon>
        <taxon>Pseudonocardiaceae</taxon>
        <taxon>Kibdelosporangium</taxon>
    </lineage>
</organism>
<dbReference type="Proteomes" id="UP000287547">
    <property type="component" value="Unassembled WGS sequence"/>
</dbReference>
<protein>
    <submittedName>
        <fullName evidence="3">Uncharacterized protein</fullName>
    </submittedName>
</protein>
<dbReference type="AlphaFoldDB" id="A0A428Z5I8"/>
<proteinExistence type="predicted"/>
<accession>A0A428Z5I8</accession>
<comment type="caution">
    <text evidence="3">The sequence shown here is derived from an EMBL/GenBank/DDBJ whole genome shotgun (WGS) entry which is preliminary data.</text>
</comment>
<keyword evidence="2" id="KW-1133">Transmembrane helix</keyword>
<name>A0A428Z5I8_KIBAR</name>
<keyword evidence="2" id="KW-0812">Transmembrane</keyword>
<evidence type="ECO:0000256" key="2">
    <source>
        <dbReference type="SAM" id="Phobius"/>
    </source>
</evidence>
<sequence>MKVLAALLGVFVLVKVGYDIENDFPSGNTSPAVVAFPLVIGMVLALYGFKWHDPESVSDWDVAGRLGTRHFRPSRNPQWLPHEAWFEFPDPLPDVPDVTGVPETDVPEGDVPPDHTLRRLWLVRAQLAAHLDARTARARRKFPGIGALAVASIGLAGCVSLAVIGAQQHPGQRFVLGPVLACGFLLWPFAQSLLSYTEGFTLAAKRRRALQQTEARLMEMDGKRPGGPLGGPAVRAGEFPYVPPSVPPGRLP</sequence>
<gene>
    <name evidence="3" type="ORF">DMH04_26065</name>
</gene>
<reference evidence="3 4" key="1">
    <citation type="submission" date="2018-05" db="EMBL/GenBank/DDBJ databases">
        <title>Evolution of GPA BGCs.</title>
        <authorList>
            <person name="Waglechner N."/>
            <person name="Wright G.D."/>
        </authorList>
    </citation>
    <scope>NUCLEOTIDE SEQUENCE [LARGE SCALE GENOMIC DNA]</scope>
    <source>
        <strain evidence="3 4">A82846</strain>
    </source>
</reference>
<feature type="transmembrane region" description="Helical" evidence="2">
    <location>
        <begin position="29"/>
        <end position="49"/>
    </location>
</feature>
<evidence type="ECO:0000313" key="3">
    <source>
        <dbReference type="EMBL" id="RSM82155.1"/>
    </source>
</evidence>
<feature type="transmembrane region" description="Helical" evidence="2">
    <location>
        <begin position="144"/>
        <end position="164"/>
    </location>
</feature>
<evidence type="ECO:0000256" key="1">
    <source>
        <dbReference type="SAM" id="MobiDB-lite"/>
    </source>
</evidence>
<keyword evidence="2" id="KW-0472">Membrane</keyword>
<feature type="transmembrane region" description="Helical" evidence="2">
    <location>
        <begin position="176"/>
        <end position="197"/>
    </location>
</feature>